<sequence length="142" mass="16208">MGMLTEEQYQATQESRRAGLRALRAALLKSHKEIIQHDRNEYERLYGPIPAGQFVQIVTEDNYFRWLDPLSRLIVEIDEELDGPKHHDGTCRAVAEAAARLFSTQGDPAFRERYHEALQDEPAVTVAHGQLMSVIAQLRKLP</sequence>
<gene>
    <name evidence="1" type="ORF">HLB16_04860</name>
    <name evidence="2" type="ORF">NDR89_09470</name>
</gene>
<dbReference type="EMBL" id="JABEMD010000005">
    <property type="protein sequence ID" value="NNH10212.1"/>
    <property type="molecule type" value="Genomic_DNA"/>
</dbReference>
<dbReference type="EMBL" id="CP098735">
    <property type="protein sequence ID" value="USE77453.1"/>
    <property type="molecule type" value="Genomic_DNA"/>
</dbReference>
<name>A0A5A8ET54_9BURK</name>
<evidence type="ECO:0000313" key="4">
    <source>
        <dbReference type="Proteomes" id="UP001056648"/>
    </source>
</evidence>
<dbReference type="OrthoDB" id="9787633at2"/>
<dbReference type="RefSeq" id="WP_043437284.1">
    <property type="nucleotide sequence ID" value="NZ_BAAAEB010000022.1"/>
</dbReference>
<evidence type="ECO:0000313" key="1">
    <source>
        <dbReference type="EMBL" id="NNH10212.1"/>
    </source>
</evidence>
<dbReference type="Proteomes" id="UP000542973">
    <property type="component" value="Unassembled WGS sequence"/>
</dbReference>
<proteinExistence type="predicted"/>
<organism evidence="1 3">
    <name type="scientific">Cupriavidus gilardii</name>
    <dbReference type="NCBI Taxonomy" id="82541"/>
    <lineage>
        <taxon>Bacteria</taxon>
        <taxon>Pseudomonadati</taxon>
        <taxon>Pseudomonadota</taxon>
        <taxon>Betaproteobacteria</taxon>
        <taxon>Burkholderiales</taxon>
        <taxon>Burkholderiaceae</taxon>
        <taxon>Cupriavidus</taxon>
    </lineage>
</organism>
<evidence type="ECO:0000313" key="3">
    <source>
        <dbReference type="Proteomes" id="UP000542973"/>
    </source>
</evidence>
<dbReference type="Proteomes" id="UP001056648">
    <property type="component" value="Chromosome 1"/>
</dbReference>
<protein>
    <submittedName>
        <fullName evidence="1">Uncharacterized protein</fullName>
    </submittedName>
</protein>
<evidence type="ECO:0000313" key="2">
    <source>
        <dbReference type="EMBL" id="USE77453.1"/>
    </source>
</evidence>
<dbReference type="AlphaFoldDB" id="A0A5A8ET54"/>
<dbReference type="GeneID" id="70688059"/>
<keyword evidence="4" id="KW-1185">Reference proteome</keyword>
<reference evidence="1 3" key="1">
    <citation type="submission" date="2020-05" db="EMBL/GenBank/DDBJ databases">
        <title>MicrobeNet Type strains.</title>
        <authorList>
            <person name="Nicholson A.C."/>
        </authorList>
    </citation>
    <scope>NUCLEOTIDE SEQUENCE [LARGE SCALE GENOMIC DNA]</scope>
    <source>
        <strain evidence="1 3">ATCC 700815</strain>
    </source>
</reference>
<reference evidence="2" key="2">
    <citation type="submission" date="2022-06" db="EMBL/GenBank/DDBJ databases">
        <title>Complete genome sequence and characterization of Cupriavidus gilardii QJ1 isolated from contaminating cells.</title>
        <authorList>
            <person name="Qi J."/>
        </authorList>
    </citation>
    <scope>NUCLEOTIDE SEQUENCE</scope>
    <source>
        <strain evidence="2">QJ1</strain>
    </source>
</reference>
<accession>A0A5A8ET54</accession>